<dbReference type="EMBL" id="JASBWR010000006">
    <property type="protein sequence ID" value="KAJ9112006.1"/>
    <property type="molecule type" value="Genomic_DNA"/>
</dbReference>
<protein>
    <submittedName>
        <fullName evidence="1">Uncharacterized protein</fullName>
    </submittedName>
</protein>
<keyword evidence="2" id="KW-1185">Reference proteome</keyword>
<dbReference type="Proteomes" id="UP001241377">
    <property type="component" value="Unassembled WGS sequence"/>
</dbReference>
<reference evidence="1" key="1">
    <citation type="submission" date="2023-04" db="EMBL/GenBank/DDBJ databases">
        <title>Draft Genome sequencing of Naganishia species isolated from polar environments using Oxford Nanopore Technology.</title>
        <authorList>
            <person name="Leo P."/>
            <person name="Venkateswaran K."/>
        </authorList>
    </citation>
    <scope>NUCLEOTIDE SEQUENCE</scope>
    <source>
        <strain evidence="1">MNA-CCFEE 5261</strain>
    </source>
</reference>
<proteinExistence type="predicted"/>
<name>A0ACC2WLL7_9TREE</name>
<accession>A0ACC2WLL7</accession>
<organism evidence="1 2">
    <name type="scientific">Naganishia cerealis</name>
    <dbReference type="NCBI Taxonomy" id="610337"/>
    <lineage>
        <taxon>Eukaryota</taxon>
        <taxon>Fungi</taxon>
        <taxon>Dikarya</taxon>
        <taxon>Basidiomycota</taxon>
        <taxon>Agaricomycotina</taxon>
        <taxon>Tremellomycetes</taxon>
        <taxon>Filobasidiales</taxon>
        <taxon>Filobasidiaceae</taxon>
        <taxon>Naganishia</taxon>
    </lineage>
</organism>
<sequence>MSGTFTSIRSQALTLEKQTEGLLGRYSRYQDDNQATSDEEEVTLRHQITDILNRREEVLQKLQRVTDPEINSLSTSKLQQMQRHKEVLADHQRSFRKIETTIADERNRNNLLFSVRSDIDAHKQRTTNVGKSGDAAANDYILEEGVRVDNANSFADRLLQQAYQTRDELYSQRAYLSNAQLRMMSTVQLIPGINVLVLRINTRRRRDTLILATVIAVCILMLVFL</sequence>
<evidence type="ECO:0000313" key="2">
    <source>
        <dbReference type="Proteomes" id="UP001241377"/>
    </source>
</evidence>
<comment type="caution">
    <text evidence="1">The sequence shown here is derived from an EMBL/GenBank/DDBJ whole genome shotgun (WGS) entry which is preliminary data.</text>
</comment>
<gene>
    <name evidence="1" type="ORF">QFC19_000929</name>
</gene>
<evidence type="ECO:0000313" key="1">
    <source>
        <dbReference type="EMBL" id="KAJ9112006.1"/>
    </source>
</evidence>